<comment type="caution">
    <text evidence="7">The sequence shown here is derived from an EMBL/GenBank/DDBJ whole genome shotgun (WGS) entry which is preliminary data.</text>
</comment>
<feature type="transmembrane region" description="Helical" evidence="6">
    <location>
        <begin position="175"/>
        <end position="202"/>
    </location>
</feature>
<feature type="transmembrane region" description="Helical" evidence="6">
    <location>
        <begin position="92"/>
        <end position="111"/>
    </location>
</feature>
<gene>
    <name evidence="7" type="ORF">ENS56_03750</name>
</gene>
<dbReference type="AlphaFoldDB" id="A0A832G6G8"/>
<proteinExistence type="inferred from homology"/>
<keyword evidence="4 6" id="KW-1133">Transmembrane helix</keyword>
<dbReference type="Pfam" id="PF03741">
    <property type="entry name" value="TerC"/>
    <property type="match status" value="1"/>
</dbReference>
<evidence type="ECO:0000256" key="4">
    <source>
        <dbReference type="ARBA" id="ARBA00022989"/>
    </source>
</evidence>
<feature type="transmembrane region" description="Helical" evidence="6">
    <location>
        <begin position="241"/>
        <end position="260"/>
    </location>
</feature>
<comment type="similarity">
    <text evidence="2">Belongs to the TerC family.</text>
</comment>
<accession>A0A832G6G8</accession>
<evidence type="ECO:0000256" key="1">
    <source>
        <dbReference type="ARBA" id="ARBA00004141"/>
    </source>
</evidence>
<evidence type="ECO:0000256" key="3">
    <source>
        <dbReference type="ARBA" id="ARBA00022692"/>
    </source>
</evidence>
<feature type="transmembrane region" description="Helical" evidence="6">
    <location>
        <begin position="266"/>
        <end position="284"/>
    </location>
</feature>
<organism evidence="7">
    <name type="scientific">Ignavibacterium album</name>
    <dbReference type="NCBI Taxonomy" id="591197"/>
    <lineage>
        <taxon>Bacteria</taxon>
        <taxon>Pseudomonadati</taxon>
        <taxon>Ignavibacteriota</taxon>
        <taxon>Ignavibacteria</taxon>
        <taxon>Ignavibacteriales</taxon>
        <taxon>Ignavibacteriaceae</taxon>
        <taxon>Ignavibacterium</taxon>
    </lineage>
</organism>
<evidence type="ECO:0000256" key="6">
    <source>
        <dbReference type="SAM" id="Phobius"/>
    </source>
</evidence>
<feature type="transmembrane region" description="Helical" evidence="6">
    <location>
        <begin position="208"/>
        <end position="229"/>
    </location>
</feature>
<reference evidence="7" key="1">
    <citation type="journal article" date="2020" name="mSystems">
        <title>Genome- and Community-Level Interaction Insights into Carbon Utilization and Element Cycling Functions of Hydrothermarchaeota in Hydrothermal Sediment.</title>
        <authorList>
            <person name="Zhou Z."/>
            <person name="Liu Y."/>
            <person name="Xu W."/>
            <person name="Pan J."/>
            <person name="Luo Z.H."/>
            <person name="Li M."/>
        </authorList>
    </citation>
    <scope>NUCLEOTIDE SEQUENCE [LARGE SCALE GENOMIC DNA]</scope>
    <source>
        <strain evidence="7">SpSt-500</strain>
    </source>
</reference>
<feature type="transmembrane region" description="Helical" evidence="6">
    <location>
        <begin position="21"/>
        <end position="43"/>
    </location>
</feature>
<dbReference type="NCBIfam" id="TIGR03718">
    <property type="entry name" value="R_switched_Alx"/>
    <property type="match status" value="1"/>
</dbReference>
<evidence type="ECO:0000313" key="7">
    <source>
        <dbReference type="EMBL" id="HGT47125.1"/>
    </source>
</evidence>
<protein>
    <submittedName>
        <fullName evidence="7">TerC/Alx family metal homeostasis membrane protein</fullName>
    </submittedName>
</protein>
<sequence>MLMIDLYVTDHRRGKITLKASLIWSGIWIVTALLFNVFLYFYLEQGHQKAIEFLTGYIIEKSLSVDNLFVFLMIFSVMNVKPEHQPHILKWGILGAIFFRIVFILAGVALINLFHPIIYIFGALLLYAAYKMAFQNNEKIDVENNWLIKIFIKYFKLKPDYDGRKFFIKENGKRYITTMFLTLLLIESSDIVFAIDSIPAIIAITHDTFIIISSNIFAILGLRALYFALAGLVDLFKYLKYGVALLLFYVGIKMLISDWYKIPTEISLIIIITILTVSILLSLIRKRKFSE</sequence>
<dbReference type="GO" id="GO:0016020">
    <property type="term" value="C:membrane"/>
    <property type="evidence" value="ECO:0007669"/>
    <property type="project" value="UniProtKB-SubCell"/>
</dbReference>
<evidence type="ECO:0000256" key="5">
    <source>
        <dbReference type="ARBA" id="ARBA00023136"/>
    </source>
</evidence>
<keyword evidence="3 6" id="KW-0812">Transmembrane</keyword>
<comment type="subcellular location">
    <subcellularLocation>
        <location evidence="1">Membrane</location>
        <topology evidence="1">Multi-pass membrane protein</topology>
    </subcellularLocation>
</comment>
<feature type="transmembrane region" description="Helical" evidence="6">
    <location>
        <begin position="63"/>
        <end position="80"/>
    </location>
</feature>
<evidence type="ECO:0000256" key="2">
    <source>
        <dbReference type="ARBA" id="ARBA00007511"/>
    </source>
</evidence>
<dbReference type="PANTHER" id="PTHR30238:SF0">
    <property type="entry name" value="THYLAKOID MEMBRANE PROTEIN TERC, CHLOROPLASTIC"/>
    <property type="match status" value="1"/>
</dbReference>
<feature type="transmembrane region" description="Helical" evidence="6">
    <location>
        <begin position="117"/>
        <end position="134"/>
    </location>
</feature>
<name>A0A832G6G8_9BACT</name>
<dbReference type="PANTHER" id="PTHR30238">
    <property type="entry name" value="MEMBRANE BOUND PREDICTED REDOX MODULATOR"/>
    <property type="match status" value="1"/>
</dbReference>
<dbReference type="InterPro" id="IPR005496">
    <property type="entry name" value="Integral_membrane_TerC"/>
</dbReference>
<dbReference type="InterPro" id="IPR022369">
    <property type="entry name" value="Integral_membrane_TerC_rswitch"/>
</dbReference>
<dbReference type="EMBL" id="DSVI01000004">
    <property type="protein sequence ID" value="HGT47125.1"/>
    <property type="molecule type" value="Genomic_DNA"/>
</dbReference>
<keyword evidence="5 6" id="KW-0472">Membrane</keyword>